<dbReference type="CDD" id="cd00586">
    <property type="entry name" value="4HBT"/>
    <property type="match status" value="1"/>
</dbReference>
<protein>
    <submittedName>
        <fullName evidence="3">Acyl-CoA thioester hydrolase</fullName>
    </submittedName>
</protein>
<sequence>MASKHIHHTTIRVLYGDTDAGGVVYNANYLRFFERGRTELMREWVLPYREIEKLGFILPVTECWSRFKAPAYYDDLIIVETEVAELSRLKCKFSYRIMREDGSGKKPRLLVKGYSVHAAVTPAGKLTRLPEEIIQKMSQFAVESDLK</sequence>
<dbReference type="SUPFAM" id="SSF54637">
    <property type="entry name" value="Thioesterase/thiol ester dehydrase-isomerase"/>
    <property type="match status" value="1"/>
</dbReference>
<gene>
    <name evidence="3" type="ORF">SAMN02745220_01888</name>
</gene>
<dbReference type="GO" id="GO:0047617">
    <property type="term" value="F:fatty acyl-CoA hydrolase activity"/>
    <property type="evidence" value="ECO:0007669"/>
    <property type="project" value="TreeGrafter"/>
</dbReference>
<dbReference type="InterPro" id="IPR029069">
    <property type="entry name" value="HotDog_dom_sf"/>
</dbReference>
<reference evidence="3 4" key="1">
    <citation type="submission" date="2016-12" db="EMBL/GenBank/DDBJ databases">
        <authorList>
            <person name="Song W.-J."/>
            <person name="Kurnit D.M."/>
        </authorList>
    </citation>
    <scope>NUCLEOTIDE SEQUENCE [LARGE SCALE GENOMIC DNA]</scope>
    <source>
        <strain evidence="3 4">DSM 18488</strain>
    </source>
</reference>
<accession>A0A1M7Y576</accession>
<evidence type="ECO:0000313" key="3">
    <source>
        <dbReference type="EMBL" id="SHO47489.1"/>
    </source>
</evidence>
<dbReference type="PANTHER" id="PTHR31793:SF27">
    <property type="entry name" value="NOVEL THIOESTERASE SUPERFAMILY DOMAIN AND SAPOSIN A-TYPE DOMAIN CONTAINING PROTEIN (0610012H03RIK)"/>
    <property type="match status" value="1"/>
</dbReference>
<dbReference type="STRING" id="1121416.SAMN02745220_01888"/>
<name>A0A1M7Y576_9BACT</name>
<dbReference type="InterPro" id="IPR050563">
    <property type="entry name" value="4-hydroxybenzoyl-CoA_TE"/>
</dbReference>
<evidence type="ECO:0000256" key="1">
    <source>
        <dbReference type="ARBA" id="ARBA00005953"/>
    </source>
</evidence>
<dbReference type="PIRSF" id="PIRSF003230">
    <property type="entry name" value="YbgC"/>
    <property type="match status" value="1"/>
</dbReference>
<dbReference type="Proteomes" id="UP000184603">
    <property type="component" value="Unassembled WGS sequence"/>
</dbReference>
<keyword evidence="2 3" id="KW-0378">Hydrolase</keyword>
<organism evidence="3 4">
    <name type="scientific">Desulfopila aestuarii DSM 18488</name>
    <dbReference type="NCBI Taxonomy" id="1121416"/>
    <lineage>
        <taxon>Bacteria</taxon>
        <taxon>Pseudomonadati</taxon>
        <taxon>Thermodesulfobacteriota</taxon>
        <taxon>Desulfobulbia</taxon>
        <taxon>Desulfobulbales</taxon>
        <taxon>Desulfocapsaceae</taxon>
        <taxon>Desulfopila</taxon>
    </lineage>
</organism>
<proteinExistence type="inferred from homology"/>
<keyword evidence="4" id="KW-1185">Reference proteome</keyword>
<dbReference type="OrthoDB" id="9808429at2"/>
<dbReference type="InterPro" id="IPR006684">
    <property type="entry name" value="YbgC/YbaW"/>
</dbReference>
<evidence type="ECO:0000313" key="4">
    <source>
        <dbReference type="Proteomes" id="UP000184603"/>
    </source>
</evidence>
<dbReference type="Gene3D" id="3.10.129.10">
    <property type="entry name" value="Hotdog Thioesterase"/>
    <property type="match status" value="1"/>
</dbReference>
<dbReference type="NCBIfam" id="TIGR00051">
    <property type="entry name" value="YbgC/FadM family acyl-CoA thioesterase"/>
    <property type="match status" value="1"/>
</dbReference>
<dbReference type="AlphaFoldDB" id="A0A1M7Y576"/>
<dbReference type="EMBL" id="FRFE01000007">
    <property type="protein sequence ID" value="SHO47489.1"/>
    <property type="molecule type" value="Genomic_DNA"/>
</dbReference>
<dbReference type="RefSeq" id="WP_073613193.1">
    <property type="nucleotide sequence ID" value="NZ_FRFE01000007.1"/>
</dbReference>
<dbReference type="PANTHER" id="PTHR31793">
    <property type="entry name" value="4-HYDROXYBENZOYL-COA THIOESTERASE FAMILY MEMBER"/>
    <property type="match status" value="1"/>
</dbReference>
<evidence type="ECO:0000256" key="2">
    <source>
        <dbReference type="ARBA" id="ARBA00022801"/>
    </source>
</evidence>
<dbReference type="Pfam" id="PF13279">
    <property type="entry name" value="4HBT_2"/>
    <property type="match status" value="1"/>
</dbReference>
<comment type="similarity">
    <text evidence="1">Belongs to the 4-hydroxybenzoyl-CoA thioesterase family.</text>
</comment>